<keyword evidence="2" id="KW-1185">Reference proteome</keyword>
<gene>
    <name evidence="1" type="ORF">HNR25_002331</name>
</gene>
<comment type="caution">
    <text evidence="1">The sequence shown here is derived from an EMBL/GenBank/DDBJ whole genome shotgun (WGS) entry which is preliminary data.</text>
</comment>
<evidence type="ECO:0000313" key="1">
    <source>
        <dbReference type="EMBL" id="MBB5998580.1"/>
    </source>
</evidence>
<reference evidence="1 2" key="1">
    <citation type="submission" date="2020-08" db="EMBL/GenBank/DDBJ databases">
        <title>Sequencing the genomes of 1000 actinobacteria strains.</title>
        <authorList>
            <person name="Klenk H.-P."/>
        </authorList>
    </citation>
    <scope>NUCLEOTIDE SEQUENCE [LARGE SCALE GENOMIC DNA]</scope>
    <source>
        <strain evidence="1 2">DSM 44593</strain>
    </source>
</reference>
<evidence type="ECO:0000313" key="2">
    <source>
        <dbReference type="Proteomes" id="UP000578077"/>
    </source>
</evidence>
<evidence type="ECO:0008006" key="3">
    <source>
        <dbReference type="Google" id="ProtNLM"/>
    </source>
</evidence>
<name>A0A841EDQ0_9ACTN</name>
<dbReference type="Proteomes" id="UP000578077">
    <property type="component" value="Unassembled WGS sequence"/>
</dbReference>
<accession>A0A841EDQ0</accession>
<sequence>MLQLTDALAESGATAGVPVVAKVCTPTDARGLVTGLAERGADFLVAVPDRSPFFDHAPARLRPRTYSASAGRSAADVLAEPVRVRPRPAASGAAEGPRRLASAPVRVTGTREGSPVSGSFRLIADPDAQAARPPSAWLTNMAHPPADLLRLGGVHGQAVRTVDDLAGRFGLLDFEGRTFPGWHHHATLVSAAYCFDSLPDPRPQPV</sequence>
<dbReference type="EMBL" id="JACHLY010000001">
    <property type="protein sequence ID" value="MBB5998580.1"/>
    <property type="molecule type" value="Genomic_DNA"/>
</dbReference>
<proteinExistence type="predicted"/>
<organism evidence="1 2">
    <name type="scientific">Streptomonospora salina</name>
    <dbReference type="NCBI Taxonomy" id="104205"/>
    <lineage>
        <taxon>Bacteria</taxon>
        <taxon>Bacillati</taxon>
        <taxon>Actinomycetota</taxon>
        <taxon>Actinomycetes</taxon>
        <taxon>Streptosporangiales</taxon>
        <taxon>Nocardiopsidaceae</taxon>
        <taxon>Streptomonospora</taxon>
    </lineage>
</organism>
<dbReference type="AlphaFoldDB" id="A0A841EDQ0"/>
<protein>
    <recommendedName>
        <fullName evidence="3">Transposase IS701-like DDE domain-containing protein</fullName>
    </recommendedName>
</protein>